<dbReference type="SUPFAM" id="SSF52980">
    <property type="entry name" value="Restriction endonuclease-like"/>
    <property type="match status" value="1"/>
</dbReference>
<keyword evidence="4" id="KW-0255">Endonuclease</keyword>
<dbReference type="InterPro" id="IPR011856">
    <property type="entry name" value="tRNA_endonuc-like_dom_sf"/>
</dbReference>
<keyword evidence="2" id="KW-1133">Transmembrane helix</keyword>
<protein>
    <submittedName>
        <fullName evidence="4">Restriction endonuclease</fullName>
    </submittedName>
</protein>
<comment type="caution">
    <text evidence="4">The sequence shown here is derived from an EMBL/GenBank/DDBJ whole genome shotgun (WGS) entry which is preliminary data.</text>
</comment>
<organism evidence="4 5">
    <name type="scientific">Aquibacillus rhizosphaerae</name>
    <dbReference type="NCBI Taxonomy" id="3051431"/>
    <lineage>
        <taxon>Bacteria</taxon>
        <taxon>Bacillati</taxon>
        <taxon>Bacillota</taxon>
        <taxon>Bacilli</taxon>
        <taxon>Bacillales</taxon>
        <taxon>Bacillaceae</taxon>
        <taxon>Aquibacillus</taxon>
    </lineage>
</organism>
<dbReference type="PANTHER" id="PTHR30015">
    <property type="entry name" value="MRR RESTRICTION SYSTEM PROTEIN"/>
    <property type="match status" value="1"/>
</dbReference>
<feature type="coiled-coil region" evidence="1">
    <location>
        <begin position="200"/>
        <end position="227"/>
    </location>
</feature>
<evidence type="ECO:0000313" key="5">
    <source>
        <dbReference type="Proteomes" id="UP001235343"/>
    </source>
</evidence>
<dbReference type="InterPro" id="IPR052906">
    <property type="entry name" value="Type_IV_Methyl-Rstrct_Enzyme"/>
</dbReference>
<dbReference type="RefSeq" id="WP_285932032.1">
    <property type="nucleotide sequence ID" value="NZ_JASTZU010000034.1"/>
</dbReference>
<reference evidence="4 5" key="1">
    <citation type="submission" date="2023-06" db="EMBL/GenBank/DDBJ databases">
        <title>Aquibacillus rhizosphaerae LR5S19.</title>
        <authorList>
            <person name="Sun J.-Q."/>
        </authorList>
    </citation>
    <scope>NUCLEOTIDE SEQUENCE [LARGE SCALE GENOMIC DNA]</scope>
    <source>
        <strain evidence="4 5">LR5S19</strain>
    </source>
</reference>
<dbReference type="Pfam" id="PF04471">
    <property type="entry name" value="Mrr_cat"/>
    <property type="match status" value="1"/>
</dbReference>
<dbReference type="InterPro" id="IPR007560">
    <property type="entry name" value="Restrct_endonuc_IV_Mrr"/>
</dbReference>
<sequence length="229" mass="26886">MFNIFKYYLKQLRKVNSFLYWNYSDQAKFLAITNIIVLAIVMSVPPSTLLLPSFSIAFFTASAVFFTYLTYKDKLAKKVNQYVKGKSHQEKHSLIHEIDQMDEIEFEELFYHLFEQKGYYVNRTSKTEHCGANLFLRRGNDKVVVLAKLHSDNIDVTVINDVVDAAGFYKANNKWLVTNQYFTEPATELANRNQVKLINRDDLLRMLREYNISNKKTEAELEKMRKAHK</sequence>
<keyword evidence="5" id="KW-1185">Reference proteome</keyword>
<feature type="transmembrane region" description="Helical" evidence="2">
    <location>
        <begin position="50"/>
        <end position="71"/>
    </location>
</feature>
<dbReference type="EMBL" id="JASTZU010000034">
    <property type="protein sequence ID" value="MDL4840887.1"/>
    <property type="molecule type" value="Genomic_DNA"/>
</dbReference>
<evidence type="ECO:0000259" key="3">
    <source>
        <dbReference type="Pfam" id="PF04471"/>
    </source>
</evidence>
<dbReference type="Gene3D" id="3.40.1350.10">
    <property type="match status" value="1"/>
</dbReference>
<keyword evidence="4" id="KW-0378">Hydrolase</keyword>
<evidence type="ECO:0000256" key="2">
    <source>
        <dbReference type="SAM" id="Phobius"/>
    </source>
</evidence>
<gene>
    <name evidence="4" type="ORF">QQS35_10535</name>
</gene>
<feature type="domain" description="Restriction endonuclease type IV Mrr" evidence="3">
    <location>
        <begin position="98"/>
        <end position="207"/>
    </location>
</feature>
<dbReference type="GO" id="GO:0004519">
    <property type="term" value="F:endonuclease activity"/>
    <property type="evidence" value="ECO:0007669"/>
    <property type="project" value="UniProtKB-KW"/>
</dbReference>
<accession>A0ABT7L4T8</accession>
<keyword evidence="2" id="KW-0472">Membrane</keyword>
<feature type="transmembrane region" description="Helical" evidence="2">
    <location>
        <begin position="27"/>
        <end position="44"/>
    </location>
</feature>
<keyword evidence="1" id="KW-0175">Coiled coil</keyword>
<dbReference type="Proteomes" id="UP001235343">
    <property type="component" value="Unassembled WGS sequence"/>
</dbReference>
<keyword evidence="4" id="KW-0540">Nuclease</keyword>
<name>A0ABT7L4T8_9BACI</name>
<evidence type="ECO:0000256" key="1">
    <source>
        <dbReference type="SAM" id="Coils"/>
    </source>
</evidence>
<keyword evidence="2" id="KW-0812">Transmembrane</keyword>
<dbReference type="InterPro" id="IPR011335">
    <property type="entry name" value="Restrct_endonuc-II-like"/>
</dbReference>
<dbReference type="PANTHER" id="PTHR30015:SF6">
    <property type="entry name" value="SLL1429 PROTEIN"/>
    <property type="match status" value="1"/>
</dbReference>
<proteinExistence type="predicted"/>
<evidence type="ECO:0000313" key="4">
    <source>
        <dbReference type="EMBL" id="MDL4840887.1"/>
    </source>
</evidence>